<reference evidence="2 3" key="1">
    <citation type="submission" date="2018-11" db="EMBL/GenBank/DDBJ databases">
        <authorList>
            <person name="Huo Y."/>
        </authorList>
    </citation>
    <scope>NUCLEOTIDE SEQUENCE [LARGE SCALE GENOMIC DNA]</scope>
    <source>
        <strain evidence="2 3">DSM 30132</strain>
    </source>
</reference>
<proteinExistence type="predicted"/>
<evidence type="ECO:0000313" key="2">
    <source>
        <dbReference type="EMBL" id="RSB82151.1"/>
    </source>
</evidence>
<feature type="region of interest" description="Disordered" evidence="1">
    <location>
        <begin position="1"/>
        <end position="68"/>
    </location>
</feature>
<dbReference type="AlphaFoldDB" id="A0A3R9HKV8"/>
<evidence type="ECO:0000313" key="3">
    <source>
        <dbReference type="Proteomes" id="UP000277279"/>
    </source>
</evidence>
<dbReference type="OrthoDB" id="8101469at2"/>
<comment type="caution">
    <text evidence="2">The sequence shown here is derived from an EMBL/GenBank/DDBJ whole genome shotgun (WGS) entry which is preliminary data.</text>
</comment>
<evidence type="ECO:0000256" key="1">
    <source>
        <dbReference type="SAM" id="MobiDB-lite"/>
    </source>
</evidence>
<name>A0A3R9HKV8_9HYPH</name>
<dbReference type="EMBL" id="RJJT01000003">
    <property type="protein sequence ID" value="RSB82151.1"/>
    <property type="molecule type" value="Genomic_DNA"/>
</dbReference>
<protein>
    <submittedName>
        <fullName evidence="2">Uncharacterized protein</fullName>
    </submittedName>
</protein>
<organism evidence="2 3">
    <name type="scientific">Rhizobium pisi</name>
    <dbReference type="NCBI Taxonomy" id="574561"/>
    <lineage>
        <taxon>Bacteria</taxon>
        <taxon>Pseudomonadati</taxon>
        <taxon>Pseudomonadota</taxon>
        <taxon>Alphaproteobacteria</taxon>
        <taxon>Hyphomicrobiales</taxon>
        <taxon>Rhizobiaceae</taxon>
        <taxon>Rhizobium/Agrobacterium group</taxon>
        <taxon>Rhizobium</taxon>
    </lineage>
</organism>
<dbReference type="Proteomes" id="UP000277279">
    <property type="component" value="Unassembled WGS sequence"/>
</dbReference>
<sequence>MIDFHPRIDQNSGGRQPLIRLPAPSPRKRGEGECRNLSVPRHVSHGKSPLPACGERVRVRGKQPANAY</sequence>
<accession>A0A3R9HKV8</accession>
<gene>
    <name evidence="2" type="ORF">EFD55_05175</name>
</gene>